<reference evidence="1" key="1">
    <citation type="submission" date="2021-08" db="EMBL/GenBank/DDBJ databases">
        <title>WGS assembly of Ceratopteris richardii.</title>
        <authorList>
            <person name="Marchant D.B."/>
            <person name="Chen G."/>
            <person name="Jenkins J."/>
            <person name="Shu S."/>
            <person name="Leebens-Mack J."/>
            <person name="Grimwood J."/>
            <person name="Schmutz J."/>
            <person name="Soltis P."/>
            <person name="Soltis D."/>
            <person name="Chen Z.-H."/>
        </authorList>
    </citation>
    <scope>NUCLEOTIDE SEQUENCE</scope>
    <source>
        <strain evidence="1">Whitten #5841</strain>
        <tissue evidence="1">Leaf</tissue>
    </source>
</reference>
<proteinExistence type="predicted"/>
<organism evidence="1 2">
    <name type="scientific">Ceratopteris richardii</name>
    <name type="common">Triangle waterfern</name>
    <dbReference type="NCBI Taxonomy" id="49495"/>
    <lineage>
        <taxon>Eukaryota</taxon>
        <taxon>Viridiplantae</taxon>
        <taxon>Streptophyta</taxon>
        <taxon>Embryophyta</taxon>
        <taxon>Tracheophyta</taxon>
        <taxon>Polypodiopsida</taxon>
        <taxon>Polypodiidae</taxon>
        <taxon>Polypodiales</taxon>
        <taxon>Pteridineae</taxon>
        <taxon>Pteridaceae</taxon>
        <taxon>Parkerioideae</taxon>
        <taxon>Ceratopteris</taxon>
    </lineage>
</organism>
<dbReference type="PANTHER" id="PTHR36398">
    <property type="entry name" value="PLASMA MEMBRANE FUSION PROTEIN"/>
    <property type="match status" value="1"/>
</dbReference>
<evidence type="ECO:0000313" key="1">
    <source>
        <dbReference type="EMBL" id="KAH7300524.1"/>
    </source>
</evidence>
<protein>
    <submittedName>
        <fullName evidence="1">Uncharacterized protein</fullName>
    </submittedName>
</protein>
<dbReference type="PANTHER" id="PTHR36398:SF1">
    <property type="entry name" value="PLASMA MEMBRANE FUSION PROTEIN"/>
    <property type="match status" value="1"/>
</dbReference>
<dbReference type="AlphaFoldDB" id="A0A8T2RXU4"/>
<dbReference type="GO" id="GO:0009507">
    <property type="term" value="C:chloroplast"/>
    <property type="evidence" value="ECO:0007669"/>
    <property type="project" value="TreeGrafter"/>
</dbReference>
<sequence length="246" mass="26199">MESSLMKMSVTPCSCIAPQDSSITRQIVASIPQPSLPSSISVTNASTSGSELTRSVFSRSLIALLSCFSLQEILVPVHPAMAFSVGISGPKEWLKNQKKKTSDFLIAPIIASRKRLESAVSFAAETASPADIEAAQKLVKSAARDCIKPEDGSLVAFQQKTGVEVCTFRLILKNAASLLDDSDPVKLNASLALDNLISSFTSLNDVLVGLSMNADVNRMAVADAFSETNRALDNFEKGVRECLGIS</sequence>
<evidence type="ECO:0000313" key="2">
    <source>
        <dbReference type="Proteomes" id="UP000825935"/>
    </source>
</evidence>
<dbReference type="OMA" id="FVTFQAK"/>
<gene>
    <name evidence="1" type="ORF">KP509_24G066700</name>
</gene>
<dbReference type="OrthoDB" id="1895912at2759"/>
<comment type="caution">
    <text evidence="1">The sequence shown here is derived from an EMBL/GenBank/DDBJ whole genome shotgun (WGS) entry which is preliminary data.</text>
</comment>
<accession>A0A8T2RXU4</accession>
<keyword evidence="2" id="KW-1185">Reference proteome</keyword>
<dbReference type="EMBL" id="CM035429">
    <property type="protein sequence ID" value="KAH7300524.1"/>
    <property type="molecule type" value="Genomic_DNA"/>
</dbReference>
<dbReference type="Proteomes" id="UP000825935">
    <property type="component" value="Chromosome 24"/>
</dbReference>
<name>A0A8T2RXU4_CERRI</name>